<keyword evidence="2" id="KW-0813">Transport</keyword>
<dbReference type="FunFam" id="1.10.287.630:FF:000001">
    <property type="entry name" value="Cyclic nucleotide-gated channel alpha 3"/>
    <property type="match status" value="1"/>
</dbReference>
<dbReference type="GO" id="GO:0005886">
    <property type="term" value="C:plasma membrane"/>
    <property type="evidence" value="ECO:0007669"/>
    <property type="project" value="TreeGrafter"/>
</dbReference>
<evidence type="ECO:0000256" key="6">
    <source>
        <dbReference type="ARBA" id="ARBA00022741"/>
    </source>
</evidence>
<dbReference type="FunFam" id="2.60.120.10:FF:000020">
    <property type="entry name" value="Cyclic nucleotide-gated channel beta 3"/>
    <property type="match status" value="1"/>
</dbReference>
<accession>A0A3M6TNX5</accession>
<evidence type="ECO:0000256" key="1">
    <source>
        <dbReference type="ARBA" id="ARBA00004141"/>
    </source>
</evidence>
<evidence type="ECO:0000256" key="7">
    <source>
        <dbReference type="ARBA" id="ARBA00022989"/>
    </source>
</evidence>
<evidence type="ECO:0000256" key="9">
    <source>
        <dbReference type="ARBA" id="ARBA00023065"/>
    </source>
</evidence>
<feature type="transmembrane region" description="Helical" evidence="17">
    <location>
        <begin position="135"/>
        <end position="154"/>
    </location>
</feature>
<dbReference type="GO" id="GO:0017071">
    <property type="term" value="C:intracellular cyclic nucleotide activated cation channel complex"/>
    <property type="evidence" value="ECO:0007669"/>
    <property type="project" value="TreeGrafter"/>
</dbReference>
<feature type="transmembrane region" description="Helical" evidence="17">
    <location>
        <begin position="166"/>
        <end position="187"/>
    </location>
</feature>
<dbReference type="EMBL" id="RCHS01003247">
    <property type="protein sequence ID" value="RMX43011.1"/>
    <property type="molecule type" value="Genomic_DNA"/>
</dbReference>
<dbReference type="InterPro" id="IPR000595">
    <property type="entry name" value="cNMP-bd_dom"/>
</dbReference>
<keyword evidence="11" id="KW-1071">Ligand-gated ion channel</keyword>
<dbReference type="SMART" id="SM00100">
    <property type="entry name" value="cNMP"/>
    <property type="match status" value="1"/>
</dbReference>
<feature type="compositionally biased region" description="Polar residues" evidence="16">
    <location>
        <begin position="91"/>
        <end position="110"/>
    </location>
</feature>
<feature type="region of interest" description="Disordered" evidence="16">
    <location>
        <begin position="574"/>
        <end position="598"/>
    </location>
</feature>
<keyword evidence="20" id="KW-1185">Reference proteome</keyword>
<proteinExistence type="predicted"/>
<dbReference type="PANTHER" id="PTHR45638">
    <property type="entry name" value="CYCLIC NUCLEOTIDE-GATED CATION CHANNEL SUBUNIT A"/>
    <property type="match status" value="1"/>
</dbReference>
<dbReference type="InterPro" id="IPR050866">
    <property type="entry name" value="CNG_cation_channel"/>
</dbReference>
<dbReference type="GO" id="GO:0007601">
    <property type="term" value="P:visual perception"/>
    <property type="evidence" value="ECO:0007669"/>
    <property type="project" value="UniProtKB-KW"/>
</dbReference>
<comment type="subcellular location">
    <subcellularLocation>
        <location evidence="1">Membrane</location>
        <topology evidence="1">Multi-pass membrane protein</topology>
    </subcellularLocation>
</comment>
<dbReference type="Gene3D" id="2.60.120.10">
    <property type="entry name" value="Jelly Rolls"/>
    <property type="match status" value="1"/>
</dbReference>
<evidence type="ECO:0000313" key="20">
    <source>
        <dbReference type="Proteomes" id="UP000275408"/>
    </source>
</evidence>
<gene>
    <name evidence="19" type="ORF">pdam_00001767</name>
</gene>
<protein>
    <recommendedName>
        <fullName evidence="18">Cyclic nucleotide-binding domain-containing protein</fullName>
    </recommendedName>
</protein>
<keyword evidence="9" id="KW-0406">Ion transport</keyword>
<evidence type="ECO:0000256" key="17">
    <source>
        <dbReference type="SAM" id="Phobius"/>
    </source>
</evidence>
<feature type="transmembrane region" description="Helical" evidence="17">
    <location>
        <begin position="344"/>
        <end position="367"/>
    </location>
</feature>
<keyword evidence="4" id="KW-0716">Sensory transduction</keyword>
<dbReference type="PROSITE" id="PS50042">
    <property type="entry name" value="CNMP_BINDING_3"/>
    <property type="match status" value="1"/>
</dbReference>
<evidence type="ECO:0000256" key="11">
    <source>
        <dbReference type="ARBA" id="ARBA00023286"/>
    </source>
</evidence>
<keyword evidence="10 17" id="KW-0472">Membrane</keyword>
<evidence type="ECO:0000313" key="19">
    <source>
        <dbReference type="EMBL" id="RMX43011.1"/>
    </source>
</evidence>
<dbReference type="FunFam" id="1.10.287.70:FF:000072">
    <property type="entry name" value="Cyclic nucleotide gated channel beta 3"/>
    <property type="match status" value="1"/>
</dbReference>
<evidence type="ECO:0000256" key="8">
    <source>
        <dbReference type="ARBA" id="ARBA00022992"/>
    </source>
</evidence>
<evidence type="ECO:0000256" key="14">
    <source>
        <dbReference type="ARBA" id="ARBA00034430"/>
    </source>
</evidence>
<keyword evidence="12" id="KW-0407">Ion channel</keyword>
<feature type="region of interest" description="Disordered" evidence="16">
    <location>
        <begin position="85"/>
        <end position="112"/>
    </location>
</feature>
<comment type="catalytic activity">
    <reaction evidence="14">
        <text>K(+)(in) = K(+)(out)</text>
        <dbReference type="Rhea" id="RHEA:29463"/>
        <dbReference type="ChEBI" id="CHEBI:29103"/>
    </reaction>
</comment>
<evidence type="ECO:0000256" key="3">
    <source>
        <dbReference type="ARBA" id="ARBA00022535"/>
    </source>
</evidence>
<name>A0A3M6TNX5_POCDA</name>
<dbReference type="CDD" id="cd00038">
    <property type="entry name" value="CAP_ED"/>
    <property type="match status" value="1"/>
</dbReference>
<feature type="compositionally biased region" description="Basic residues" evidence="16">
    <location>
        <begin position="723"/>
        <end position="734"/>
    </location>
</feature>
<keyword evidence="6" id="KW-0547">Nucleotide-binding</keyword>
<dbReference type="SUPFAM" id="SSF81324">
    <property type="entry name" value="Voltage-gated potassium channels"/>
    <property type="match status" value="1"/>
</dbReference>
<dbReference type="GO" id="GO:0044877">
    <property type="term" value="F:protein-containing complex binding"/>
    <property type="evidence" value="ECO:0007669"/>
    <property type="project" value="TreeGrafter"/>
</dbReference>
<feature type="transmembrane region" description="Helical" evidence="17">
    <location>
        <begin position="216"/>
        <end position="234"/>
    </location>
</feature>
<organism evidence="19 20">
    <name type="scientific">Pocillopora damicornis</name>
    <name type="common">Cauliflower coral</name>
    <name type="synonym">Millepora damicornis</name>
    <dbReference type="NCBI Taxonomy" id="46731"/>
    <lineage>
        <taxon>Eukaryota</taxon>
        <taxon>Metazoa</taxon>
        <taxon>Cnidaria</taxon>
        <taxon>Anthozoa</taxon>
        <taxon>Hexacorallia</taxon>
        <taxon>Scleractinia</taxon>
        <taxon>Astrocoeniina</taxon>
        <taxon>Pocilloporidae</taxon>
        <taxon>Pocillopora</taxon>
    </lineage>
</organism>
<evidence type="ECO:0000256" key="12">
    <source>
        <dbReference type="ARBA" id="ARBA00023303"/>
    </source>
</evidence>
<dbReference type="InterPro" id="IPR005821">
    <property type="entry name" value="Ion_trans_dom"/>
</dbReference>
<feature type="compositionally biased region" description="Low complexity" evidence="16">
    <location>
        <begin position="804"/>
        <end position="814"/>
    </location>
</feature>
<evidence type="ECO:0000256" key="10">
    <source>
        <dbReference type="ARBA" id="ARBA00023136"/>
    </source>
</evidence>
<evidence type="ECO:0000256" key="5">
    <source>
        <dbReference type="ARBA" id="ARBA00022692"/>
    </source>
</evidence>
<feature type="domain" description="Cyclic nucleotide-binding" evidence="18">
    <location>
        <begin position="449"/>
        <end position="552"/>
    </location>
</feature>
<reference evidence="19 20" key="1">
    <citation type="journal article" date="2018" name="Sci. Rep.">
        <title>Comparative analysis of the Pocillopora damicornis genome highlights role of immune system in coral evolution.</title>
        <authorList>
            <person name="Cunning R."/>
            <person name="Bay R.A."/>
            <person name="Gillette P."/>
            <person name="Baker A.C."/>
            <person name="Traylor-Knowles N."/>
        </authorList>
    </citation>
    <scope>NUCLEOTIDE SEQUENCE [LARGE SCALE GENOMIC DNA]</scope>
    <source>
        <strain evidence="19">RSMAS</strain>
        <tissue evidence="19">Whole animal</tissue>
    </source>
</reference>
<dbReference type="Pfam" id="PF00027">
    <property type="entry name" value="cNMP_binding"/>
    <property type="match status" value="1"/>
</dbReference>
<keyword evidence="8" id="KW-0142">cGMP-binding</keyword>
<dbReference type="AlphaFoldDB" id="A0A3M6TNX5"/>
<evidence type="ECO:0000256" key="16">
    <source>
        <dbReference type="SAM" id="MobiDB-lite"/>
    </source>
</evidence>
<dbReference type="SUPFAM" id="SSF51206">
    <property type="entry name" value="cAMP-binding domain-like"/>
    <property type="match status" value="1"/>
</dbReference>
<dbReference type="PANTHER" id="PTHR45638:SF11">
    <property type="entry name" value="CYCLIC NUCLEOTIDE-GATED CATION CHANNEL SUBUNIT A"/>
    <property type="match status" value="1"/>
</dbReference>
<keyword evidence="3" id="KW-0140">cGMP</keyword>
<dbReference type="Gene3D" id="1.10.287.70">
    <property type="match status" value="1"/>
</dbReference>
<dbReference type="InterPro" id="IPR018488">
    <property type="entry name" value="cNMP-bd_CS"/>
</dbReference>
<dbReference type="GO" id="GO:0005223">
    <property type="term" value="F:intracellularly cGMP-activated cation channel activity"/>
    <property type="evidence" value="ECO:0007669"/>
    <property type="project" value="TreeGrafter"/>
</dbReference>
<dbReference type="InterPro" id="IPR018490">
    <property type="entry name" value="cNMP-bd_dom_sf"/>
</dbReference>
<evidence type="ECO:0000256" key="4">
    <source>
        <dbReference type="ARBA" id="ARBA00022606"/>
    </source>
</evidence>
<keyword evidence="7 17" id="KW-1133">Transmembrane helix</keyword>
<feature type="region of interest" description="Disordered" evidence="16">
    <location>
        <begin position="719"/>
        <end position="855"/>
    </location>
</feature>
<dbReference type="InterPro" id="IPR014710">
    <property type="entry name" value="RmlC-like_jellyroll"/>
</dbReference>
<feature type="compositionally biased region" description="Polar residues" evidence="16">
    <location>
        <begin position="1"/>
        <end position="20"/>
    </location>
</feature>
<evidence type="ECO:0000256" key="15">
    <source>
        <dbReference type="ARBA" id="ARBA00036239"/>
    </source>
</evidence>
<evidence type="ECO:0000259" key="18">
    <source>
        <dbReference type="PROSITE" id="PS50042"/>
    </source>
</evidence>
<dbReference type="GO" id="GO:0030553">
    <property type="term" value="F:cGMP binding"/>
    <property type="evidence" value="ECO:0007669"/>
    <property type="project" value="UniProtKB-KW"/>
</dbReference>
<evidence type="ECO:0000256" key="2">
    <source>
        <dbReference type="ARBA" id="ARBA00022448"/>
    </source>
</evidence>
<keyword evidence="5 17" id="KW-0812">Transmembrane</keyword>
<dbReference type="PROSITE" id="PS00889">
    <property type="entry name" value="CNMP_BINDING_2"/>
    <property type="match status" value="1"/>
</dbReference>
<feature type="compositionally biased region" description="Basic and acidic residues" evidence="16">
    <location>
        <begin position="755"/>
        <end position="765"/>
    </location>
</feature>
<dbReference type="Gene3D" id="1.10.287.630">
    <property type="entry name" value="Helix hairpin bin"/>
    <property type="match status" value="1"/>
</dbReference>
<evidence type="ECO:0000256" key="13">
    <source>
        <dbReference type="ARBA" id="ARBA00023305"/>
    </source>
</evidence>
<sequence length="971" mass="111270">MQRPTNLTPDDSSQTEVNHGSGQGEATGPQIPRVVIESTGQTRFASSVLRVLSMQRFYKKTGRRSRDSWLERYTGTYQEDRDWRRPLMRRSASNSPQVQSPTSEGTGSSRDASDARLDKASCNCTLVFDPSGDLYFFWLIVVVLGILYNYWMIIFRVAFFVREQKFVIPFMAIDYSCDFVFLLDIIVQFRTGYFLDGKIVTDTKQLAKRYMKSRGFFLDCVSILPVDLLFLVLGPRPALRFGRLLKAHRLFLFCDRVEIYSGRPKLFNLLKQIHYLFLIIHWVACFYFLLSYMEGFGADKWLHPKLEGQWEEVGPQYLYSLFRSLVSMTTVGTGKQVSPQTTMSLMFCIFTYLCGVLIFATIVGNAADMIVDLRRHREKYHRKLDGMKEYIAANQLPMDLQRRVIQWFDFAWRNKKDMSEEELFQQLNDNIRAEIAIHVNLDTLKKVKMFEHCDPGFLRELVLKLKPMLCSPGDYVCRQDEIGREMYIVNQGELAVVDKRGAPLAKLSAGRHFGEISILDIKGIGNRRTASVRSVGFSDLFRLSKADLEEVLAFYPEEKEQLAKIARQTYEKQRRERMNQKVENDDLDKDQLTEDSRLQGHDPRKWLVADKETLKRRLSLIEAKNEVKALASRFRRENGNSTNPREIVAAIAERGRQERPDEDARKIIKEFLAKDRGSKIHKRSTMSHESLLAHRSNYVDNARENCFKDASYGENCANDQTRKSQRRFFSRPHSRTMESKPSSPTGKDIPLLAFKENDNVSDQKRGSQIKDLSPNPVAFTLNSTKEKGIRPPFPKKGILKRTSGDSSSWQGSDSMETSFSALENAKSDEDNPTCSEQSKEESAKNPKQKSKFKVPFLKEQKKDDVKILLATPENSEIVEDSPKLERAANRMNSTGKNPFTELKVNSELDFIAPDKRCTCQQEAGHKNERLHANCLDSECQSVTQKTDSSAGCFPSMPAILEPGKGESMVTK</sequence>
<feature type="region of interest" description="Disordered" evidence="16">
    <location>
        <begin position="945"/>
        <end position="971"/>
    </location>
</feature>
<feature type="transmembrane region" description="Helical" evidence="17">
    <location>
        <begin position="273"/>
        <end position="293"/>
    </location>
</feature>
<dbReference type="OrthoDB" id="421226at2759"/>
<dbReference type="Proteomes" id="UP000275408">
    <property type="component" value="Unassembled WGS sequence"/>
</dbReference>
<dbReference type="Pfam" id="PF00520">
    <property type="entry name" value="Ion_trans"/>
    <property type="match status" value="1"/>
</dbReference>
<feature type="region of interest" description="Disordered" evidence="16">
    <location>
        <begin position="1"/>
        <end position="31"/>
    </location>
</feature>
<comment type="catalytic activity">
    <reaction evidence="15">
        <text>Na(+)(in) = Na(+)(out)</text>
        <dbReference type="Rhea" id="RHEA:34963"/>
        <dbReference type="ChEBI" id="CHEBI:29101"/>
    </reaction>
</comment>
<comment type="caution">
    <text evidence="19">The sequence shown here is derived from an EMBL/GenBank/DDBJ whole genome shotgun (WGS) entry which is preliminary data.</text>
</comment>
<keyword evidence="13" id="KW-0844">Vision</keyword>